<protein>
    <recommendedName>
        <fullName evidence="4">C-type lectin domain-containing protein</fullName>
    </recommendedName>
</protein>
<dbReference type="InterPro" id="IPR016186">
    <property type="entry name" value="C-type_lectin-like/link_sf"/>
</dbReference>
<keyword evidence="2" id="KW-0430">Lectin</keyword>
<evidence type="ECO:0000256" key="2">
    <source>
        <dbReference type="ARBA" id="ARBA00022734"/>
    </source>
</evidence>
<dbReference type="PROSITE" id="PS50041">
    <property type="entry name" value="C_TYPE_LECTIN_2"/>
    <property type="match status" value="1"/>
</dbReference>
<dbReference type="SUPFAM" id="SSF56436">
    <property type="entry name" value="C-type lectin-like"/>
    <property type="match status" value="1"/>
</dbReference>
<feature type="domain" description="C-type lectin" evidence="4">
    <location>
        <begin position="121"/>
        <end position="224"/>
    </location>
</feature>
<dbReference type="InterPro" id="IPR016187">
    <property type="entry name" value="CTDL_fold"/>
</dbReference>
<sequence>LRPCPINSNPYRDFQVGVHLFRSPFYQWGPRVPPPGLSARGATRGHAGSRAGPAPREVPTRRVPCLAQCGNSFGTSEHPSFVFAACPVDSVPGFFNCLQNCKPSGSIRAICPSCPDFWVRYGEHCYYFSLKKTDWDSSLEFCLAEGSQLLMLTGKQEMSLLQPFLKDDFYWIGLKNNSGWRWEDGSALNFSMVLSNSVVQKCGTFSKNGLLASGCEVLLQWVCKKVRH</sequence>
<dbReference type="AlphaFoldDB" id="A0A673TKU7"/>
<dbReference type="InterPro" id="IPR001304">
    <property type="entry name" value="C-type_lectin-like"/>
</dbReference>
<accession>A0A673TKU7</accession>
<dbReference type="Ensembl" id="ENSSSUT00005011045.1">
    <property type="protein sequence ID" value="ENSSSUP00005009629.1"/>
    <property type="gene ID" value="ENSSSUG00005006201.1"/>
</dbReference>
<evidence type="ECO:0000256" key="3">
    <source>
        <dbReference type="SAM" id="MobiDB-lite"/>
    </source>
</evidence>
<dbReference type="CDD" id="cd03593">
    <property type="entry name" value="CLECT_NK_receptors_like"/>
    <property type="match status" value="1"/>
</dbReference>
<comment type="subcellular location">
    <subcellularLocation>
        <location evidence="1">Membrane</location>
        <topology evidence="1">Single-pass membrane protein</topology>
    </subcellularLocation>
</comment>
<dbReference type="Gene3D" id="3.10.100.10">
    <property type="entry name" value="Mannose-Binding Protein A, subunit A"/>
    <property type="match status" value="1"/>
</dbReference>
<organism evidence="5 6">
    <name type="scientific">Suricata suricatta</name>
    <name type="common">Meerkat</name>
    <dbReference type="NCBI Taxonomy" id="37032"/>
    <lineage>
        <taxon>Eukaryota</taxon>
        <taxon>Metazoa</taxon>
        <taxon>Chordata</taxon>
        <taxon>Craniata</taxon>
        <taxon>Vertebrata</taxon>
        <taxon>Euteleostomi</taxon>
        <taxon>Mammalia</taxon>
        <taxon>Eutheria</taxon>
        <taxon>Laurasiatheria</taxon>
        <taxon>Carnivora</taxon>
        <taxon>Feliformia</taxon>
        <taxon>Herpestidae</taxon>
        <taxon>Suricata</taxon>
    </lineage>
</organism>
<evidence type="ECO:0000313" key="5">
    <source>
        <dbReference type="Ensembl" id="ENSSSUP00005009629.1"/>
    </source>
</evidence>
<dbReference type="GO" id="GO:0016020">
    <property type="term" value="C:membrane"/>
    <property type="evidence" value="ECO:0007669"/>
    <property type="project" value="UniProtKB-SubCell"/>
</dbReference>
<gene>
    <name evidence="5" type="primary">KLRG1</name>
</gene>
<dbReference type="InterPro" id="IPR033992">
    <property type="entry name" value="NKR-like_CTLD"/>
</dbReference>
<dbReference type="InterPro" id="IPR042190">
    <property type="entry name" value="KLRG1"/>
</dbReference>
<dbReference type="Proteomes" id="UP000472268">
    <property type="component" value="Chromosome 10"/>
</dbReference>
<reference evidence="5" key="2">
    <citation type="submission" date="2025-08" db="UniProtKB">
        <authorList>
            <consortium name="Ensembl"/>
        </authorList>
    </citation>
    <scope>IDENTIFICATION</scope>
</reference>
<evidence type="ECO:0000259" key="4">
    <source>
        <dbReference type="PROSITE" id="PS50041"/>
    </source>
</evidence>
<feature type="region of interest" description="Disordered" evidence="3">
    <location>
        <begin position="37"/>
        <end position="58"/>
    </location>
</feature>
<dbReference type="GO" id="GO:0030246">
    <property type="term" value="F:carbohydrate binding"/>
    <property type="evidence" value="ECO:0007669"/>
    <property type="project" value="UniProtKB-KW"/>
</dbReference>
<dbReference type="PANTHER" id="PTHR47648:SF1">
    <property type="entry name" value="KILLER CELL LECTIN-LIKE RECEPTOR SUBFAMILY G MEMBER 1"/>
    <property type="match status" value="1"/>
</dbReference>
<evidence type="ECO:0000313" key="6">
    <source>
        <dbReference type="Proteomes" id="UP000472268"/>
    </source>
</evidence>
<proteinExistence type="predicted"/>
<dbReference type="SMART" id="SM00034">
    <property type="entry name" value="CLECT"/>
    <property type="match status" value="1"/>
</dbReference>
<name>A0A673TKU7_SURSU</name>
<evidence type="ECO:0000256" key="1">
    <source>
        <dbReference type="ARBA" id="ARBA00004167"/>
    </source>
</evidence>
<keyword evidence="6" id="KW-1185">Reference proteome</keyword>
<reference evidence="5" key="3">
    <citation type="submission" date="2025-09" db="UniProtKB">
        <authorList>
            <consortium name="Ensembl"/>
        </authorList>
    </citation>
    <scope>IDENTIFICATION</scope>
</reference>
<reference evidence="5 6" key="1">
    <citation type="submission" date="2019-05" db="EMBL/GenBank/DDBJ databases">
        <title>A Chromosome-scale Meerkat (S. suricatta) Genome Assembly.</title>
        <authorList>
            <person name="Dudchenko O."/>
            <person name="Lieberman Aiden E."/>
            <person name="Tung J."/>
            <person name="Barreiro L.B."/>
            <person name="Clutton-Brock T.H."/>
        </authorList>
    </citation>
    <scope>NUCLEOTIDE SEQUENCE [LARGE SCALE GENOMIC DNA]</scope>
</reference>
<dbReference type="Pfam" id="PF00059">
    <property type="entry name" value="Lectin_C"/>
    <property type="match status" value="1"/>
</dbReference>
<dbReference type="PANTHER" id="PTHR47648">
    <property type="entry name" value="KILLER CELL LECTIN-LIKE RECEPTOR SUBFAMILY G MEMBER 1"/>
    <property type="match status" value="1"/>
</dbReference>